<keyword evidence="1" id="KW-1133">Transmembrane helix</keyword>
<proteinExistence type="predicted"/>
<keyword evidence="4" id="KW-1185">Reference proteome</keyword>
<feature type="transmembrane region" description="Helical" evidence="1">
    <location>
        <begin position="73"/>
        <end position="92"/>
    </location>
</feature>
<dbReference type="EMBL" id="BOOI01000039">
    <property type="protein sequence ID" value="GIH85804.1"/>
    <property type="molecule type" value="Genomic_DNA"/>
</dbReference>
<sequence length="348" mass="33880">MGPVALFVGGLAAGLVAGAASCTAVQGGLLAGLTSGPKVVGLFLTGRLASHVVAGALLGLLGSAVRLAPATRAALLVAAGIVVAGFGLRLLLRGARACPPRKTPRLASGTAPAQGTACAEGTACAQATTPAEGVSPAEGTPPARGIVHAARTVPIGGRAVLLGAVTVLLPCGVTLSTQTVAVSSGSALGGAAVMAGFVAGTAPAFALLGLVVQRIAATRLAAVAGVLALAAGLWTASSGLRLGGWLPDPSGPPAVQPAAGRPGAADGVQRIDVWATDRGYRPGIVTARAGVPVEIAFHVAGNPGCARTLTVDGRDVALPAVVRLGPQRPGSLRYVCSMGMYTGFITFA</sequence>
<feature type="transmembrane region" description="Helical" evidence="1">
    <location>
        <begin position="216"/>
        <end position="236"/>
    </location>
</feature>
<feature type="domain" description="Urease accessory protein UreH-like transmembrane" evidence="2">
    <location>
        <begin position="156"/>
        <end position="234"/>
    </location>
</feature>
<dbReference type="PANTHER" id="PTHR42208:SF1">
    <property type="entry name" value="HEAVY METAL TRANSPORTER"/>
    <property type="match status" value="1"/>
</dbReference>
<dbReference type="OrthoDB" id="5502616at2"/>
<keyword evidence="1" id="KW-0812">Transmembrane</keyword>
<dbReference type="InterPro" id="IPR039447">
    <property type="entry name" value="UreH-like_TM_dom"/>
</dbReference>
<evidence type="ECO:0000256" key="1">
    <source>
        <dbReference type="SAM" id="Phobius"/>
    </source>
</evidence>
<feature type="transmembrane region" description="Helical" evidence="1">
    <location>
        <begin position="155"/>
        <end position="175"/>
    </location>
</feature>
<dbReference type="AlphaFoldDB" id="A0A8J3WDC1"/>
<dbReference type="Pfam" id="PF13386">
    <property type="entry name" value="DsbD_2"/>
    <property type="match status" value="1"/>
</dbReference>
<comment type="caution">
    <text evidence="3">The sequence shown here is derived from an EMBL/GenBank/DDBJ whole genome shotgun (WGS) entry which is preliminary data.</text>
</comment>
<evidence type="ECO:0000259" key="2">
    <source>
        <dbReference type="Pfam" id="PF13386"/>
    </source>
</evidence>
<feature type="transmembrane region" description="Helical" evidence="1">
    <location>
        <begin position="187"/>
        <end position="210"/>
    </location>
</feature>
<dbReference type="RefSeq" id="WP_068921534.1">
    <property type="nucleotide sequence ID" value="NZ_BMQP01000021.1"/>
</dbReference>
<accession>A0A8J3WDC1</accession>
<evidence type="ECO:0000313" key="4">
    <source>
        <dbReference type="Proteomes" id="UP000655044"/>
    </source>
</evidence>
<dbReference type="Proteomes" id="UP000655044">
    <property type="component" value="Unassembled WGS sequence"/>
</dbReference>
<name>A0A8J3WDC1_PLARO</name>
<keyword evidence="1" id="KW-0472">Membrane</keyword>
<protein>
    <recommendedName>
        <fullName evidence="2">Urease accessory protein UreH-like transmembrane domain-containing protein</fullName>
    </recommendedName>
</protein>
<feature type="transmembrane region" description="Helical" evidence="1">
    <location>
        <begin position="40"/>
        <end position="61"/>
    </location>
</feature>
<reference evidence="3" key="1">
    <citation type="submission" date="2021-01" db="EMBL/GenBank/DDBJ databases">
        <title>Whole genome shotgun sequence of Planobispora rosea NBRC 15558.</title>
        <authorList>
            <person name="Komaki H."/>
            <person name="Tamura T."/>
        </authorList>
    </citation>
    <scope>NUCLEOTIDE SEQUENCE</scope>
    <source>
        <strain evidence="3">NBRC 15558</strain>
    </source>
</reference>
<dbReference type="PANTHER" id="PTHR42208">
    <property type="entry name" value="HEAVY METAL TRANSPORTER-RELATED"/>
    <property type="match status" value="1"/>
</dbReference>
<dbReference type="Gene3D" id="2.60.40.420">
    <property type="entry name" value="Cupredoxins - blue copper proteins"/>
    <property type="match status" value="1"/>
</dbReference>
<organism evidence="3 4">
    <name type="scientific">Planobispora rosea</name>
    <dbReference type="NCBI Taxonomy" id="35762"/>
    <lineage>
        <taxon>Bacteria</taxon>
        <taxon>Bacillati</taxon>
        <taxon>Actinomycetota</taxon>
        <taxon>Actinomycetes</taxon>
        <taxon>Streptosporangiales</taxon>
        <taxon>Streptosporangiaceae</taxon>
        <taxon>Planobispora</taxon>
    </lineage>
</organism>
<evidence type="ECO:0000313" key="3">
    <source>
        <dbReference type="EMBL" id="GIH85804.1"/>
    </source>
</evidence>
<gene>
    <name evidence="3" type="ORF">Pro02_42120</name>
</gene>
<dbReference type="InterPro" id="IPR008972">
    <property type="entry name" value="Cupredoxin"/>
</dbReference>